<dbReference type="SUPFAM" id="SSF50615">
    <property type="entry name" value="N-terminal domain of alpha and beta subunits of F1 ATP synthase"/>
    <property type="match status" value="1"/>
</dbReference>
<dbReference type="AlphaFoldDB" id="A0A5C5BDW5"/>
<evidence type="ECO:0000313" key="15">
    <source>
        <dbReference type="EMBL" id="TNU76157.1"/>
    </source>
</evidence>
<keyword evidence="11 13" id="KW-0139">CF(1)</keyword>
<evidence type="ECO:0000256" key="8">
    <source>
        <dbReference type="ARBA" id="ARBA00022967"/>
    </source>
</evidence>
<dbReference type="OrthoDB" id="9801639at2"/>
<dbReference type="SMART" id="SM00382">
    <property type="entry name" value="AAA"/>
    <property type="match status" value="1"/>
</dbReference>
<dbReference type="EC" id="7.1.2.2" evidence="13"/>
<sequence>MTAETVPATPETTTGAGTGRIARVIGPVVDIEFASGVLPEIYNALVTTIDMRGQSEGEADSITLTLEVEQHLGDNLVRAIALKPTDGLVRGGEVRDTGGPIRVPVGDVTKGHVFNVIGEPLNVPASELEITERWSIHRKAPAFDQLESKTTMFETGIKVIDLLTPYVQGGKIGLFGGAGVGKTVLIQEMIQRVAQDHGGVSVFAGVGERTREGNDLIVEMEEAGVFDKTALVFGQMDEPPGTRLRVALSALTMAEYFRDVQKQDVLLFIDNIFRFTQAGSEVSTLLGRMPSAVGYQPNLADEMGQLQERITSTRGHSITSLQAIYVPADDYTDPAPATTFAHLDATTELSRDIASRGLYPAVDPLASTSRILDPQFVGEQHYRVATRVKQILQKNKELQDIIAILGVDELSEEDKVTVARARRIEQFLSQNTYMAEKFTGVAGSTVPLAETIEAFDKISDGEYDHMPEQAFFNIGGLEDLEANWARIQSELK</sequence>
<dbReference type="CDD" id="cd01133">
    <property type="entry name" value="F1-ATPase_beta_CD"/>
    <property type="match status" value="1"/>
</dbReference>
<dbReference type="GO" id="GO:0005524">
    <property type="term" value="F:ATP binding"/>
    <property type="evidence" value="ECO:0007669"/>
    <property type="project" value="UniProtKB-UniRule"/>
</dbReference>
<dbReference type="InterPro" id="IPR004100">
    <property type="entry name" value="ATPase_F1/V1/A1_a/bsu_N"/>
</dbReference>
<keyword evidence="5 13" id="KW-0547">Nucleotide-binding</keyword>
<protein>
    <recommendedName>
        <fullName evidence="13">ATP synthase subunit beta</fullName>
        <ecNumber evidence="13">7.1.2.2</ecNumber>
    </recommendedName>
    <alternativeName>
        <fullName evidence="13">ATP synthase F1 sector subunit beta</fullName>
    </alternativeName>
    <alternativeName>
        <fullName evidence="13">F-ATPase subunit beta</fullName>
    </alternativeName>
</protein>
<dbReference type="PANTHER" id="PTHR15184:SF71">
    <property type="entry name" value="ATP SYNTHASE SUBUNIT BETA, MITOCHONDRIAL"/>
    <property type="match status" value="1"/>
</dbReference>
<dbReference type="CDD" id="cd18115">
    <property type="entry name" value="ATP-synt_F1_beta_N"/>
    <property type="match status" value="1"/>
</dbReference>
<dbReference type="RefSeq" id="WP_139986256.1">
    <property type="nucleotide sequence ID" value="NZ_DAMDJA010000055.1"/>
</dbReference>
<dbReference type="InterPro" id="IPR024034">
    <property type="entry name" value="ATPase_F1/V1_b/a_C"/>
</dbReference>
<proteinExistence type="inferred from homology"/>
<dbReference type="Proteomes" id="UP000313849">
    <property type="component" value="Unassembled WGS sequence"/>
</dbReference>
<dbReference type="CDD" id="cd18110">
    <property type="entry name" value="ATP-synt_F1_beta_C"/>
    <property type="match status" value="1"/>
</dbReference>
<evidence type="ECO:0000256" key="13">
    <source>
        <dbReference type="HAMAP-Rule" id="MF_01347"/>
    </source>
</evidence>
<keyword evidence="10 13" id="KW-0472">Membrane</keyword>
<dbReference type="InterPro" id="IPR055190">
    <property type="entry name" value="ATP-synt_VA_C"/>
</dbReference>
<dbReference type="InterPro" id="IPR000194">
    <property type="entry name" value="ATPase_F1/V1/A1_a/bsu_nucl-bd"/>
</dbReference>
<keyword evidence="16" id="KW-1185">Reference proteome</keyword>
<evidence type="ECO:0000256" key="5">
    <source>
        <dbReference type="ARBA" id="ARBA00022741"/>
    </source>
</evidence>
<dbReference type="Pfam" id="PF02874">
    <property type="entry name" value="ATP-synt_ab_N"/>
    <property type="match status" value="1"/>
</dbReference>
<dbReference type="Pfam" id="PF22919">
    <property type="entry name" value="ATP-synt_VA_C"/>
    <property type="match status" value="1"/>
</dbReference>
<comment type="subcellular location">
    <subcellularLocation>
        <location evidence="13">Cell membrane</location>
        <topology evidence="13">Peripheral membrane protein</topology>
    </subcellularLocation>
    <subcellularLocation>
        <location evidence="1">Membrane</location>
        <topology evidence="1">Peripheral membrane protein</topology>
    </subcellularLocation>
</comment>
<dbReference type="EMBL" id="VENP01000010">
    <property type="protein sequence ID" value="TNU76157.1"/>
    <property type="molecule type" value="Genomic_DNA"/>
</dbReference>
<dbReference type="Pfam" id="PF00006">
    <property type="entry name" value="ATP-synt_ab"/>
    <property type="match status" value="1"/>
</dbReference>
<evidence type="ECO:0000256" key="3">
    <source>
        <dbReference type="ARBA" id="ARBA00022448"/>
    </source>
</evidence>
<dbReference type="Gene3D" id="3.40.50.300">
    <property type="entry name" value="P-loop containing nucleotide triphosphate hydrolases"/>
    <property type="match status" value="1"/>
</dbReference>
<keyword evidence="9 13" id="KW-0406">Ion transport</keyword>
<evidence type="ECO:0000256" key="10">
    <source>
        <dbReference type="ARBA" id="ARBA00023136"/>
    </source>
</evidence>
<dbReference type="InterPro" id="IPR036121">
    <property type="entry name" value="ATPase_F1/V1/A1_a/bsu_N_sf"/>
</dbReference>
<evidence type="ECO:0000256" key="9">
    <source>
        <dbReference type="ARBA" id="ARBA00023065"/>
    </source>
</evidence>
<keyword evidence="6 13" id="KW-0375">Hydrogen ion transport</keyword>
<dbReference type="FunFam" id="3.40.50.300:FF:000004">
    <property type="entry name" value="ATP synthase subunit beta"/>
    <property type="match status" value="1"/>
</dbReference>
<evidence type="ECO:0000256" key="2">
    <source>
        <dbReference type="ARBA" id="ARBA00008936"/>
    </source>
</evidence>
<dbReference type="SUPFAM" id="SSF47917">
    <property type="entry name" value="C-terminal domain of alpha and beta subunits of F1 ATP synthase"/>
    <property type="match status" value="1"/>
</dbReference>
<evidence type="ECO:0000256" key="12">
    <source>
        <dbReference type="ARBA" id="ARBA00023310"/>
    </source>
</evidence>
<dbReference type="PANTHER" id="PTHR15184">
    <property type="entry name" value="ATP SYNTHASE"/>
    <property type="match status" value="1"/>
</dbReference>
<keyword evidence="8 13" id="KW-1278">Translocase</keyword>
<reference evidence="15 16" key="1">
    <citation type="submission" date="2019-06" db="EMBL/GenBank/DDBJ databases">
        <title>Draft genome sequence of Miniimonas arenae KCTC 19750T isolated from sea sand.</title>
        <authorList>
            <person name="Park S.-J."/>
        </authorList>
    </citation>
    <scope>NUCLEOTIDE SEQUENCE [LARGE SCALE GENOMIC DNA]</scope>
    <source>
        <strain evidence="15 16">KCTC 19750</strain>
    </source>
</reference>
<dbReference type="GO" id="GO:0046933">
    <property type="term" value="F:proton-transporting ATP synthase activity, rotational mechanism"/>
    <property type="evidence" value="ECO:0007669"/>
    <property type="project" value="UniProtKB-UniRule"/>
</dbReference>
<keyword evidence="7 13" id="KW-0067">ATP-binding</keyword>
<dbReference type="FunFam" id="2.40.10.170:FF:000005">
    <property type="entry name" value="ATP synthase subunit beta"/>
    <property type="match status" value="1"/>
</dbReference>
<dbReference type="Gene3D" id="2.40.10.170">
    <property type="match status" value="1"/>
</dbReference>
<comment type="catalytic activity">
    <reaction evidence="13">
        <text>ATP + H2O + 4 H(+)(in) = ADP + phosphate + 5 H(+)(out)</text>
        <dbReference type="Rhea" id="RHEA:57720"/>
        <dbReference type="ChEBI" id="CHEBI:15377"/>
        <dbReference type="ChEBI" id="CHEBI:15378"/>
        <dbReference type="ChEBI" id="CHEBI:30616"/>
        <dbReference type="ChEBI" id="CHEBI:43474"/>
        <dbReference type="ChEBI" id="CHEBI:456216"/>
        <dbReference type="EC" id="7.1.2.2"/>
    </reaction>
</comment>
<keyword evidence="4 13" id="KW-1003">Cell membrane</keyword>
<feature type="domain" description="AAA+ ATPase" evidence="14">
    <location>
        <begin position="168"/>
        <end position="417"/>
    </location>
</feature>
<evidence type="ECO:0000256" key="7">
    <source>
        <dbReference type="ARBA" id="ARBA00022840"/>
    </source>
</evidence>
<dbReference type="InterPro" id="IPR003593">
    <property type="entry name" value="AAA+_ATPase"/>
</dbReference>
<comment type="similarity">
    <text evidence="2 13">Belongs to the ATPase alpha/beta chains family.</text>
</comment>
<gene>
    <name evidence="13 15" type="primary">atpD</name>
    <name evidence="15" type="ORF">FH969_04260</name>
</gene>
<evidence type="ECO:0000256" key="4">
    <source>
        <dbReference type="ARBA" id="ARBA00022475"/>
    </source>
</evidence>
<dbReference type="PROSITE" id="PS00152">
    <property type="entry name" value="ATPASE_ALPHA_BETA"/>
    <property type="match status" value="1"/>
</dbReference>
<dbReference type="InterPro" id="IPR020003">
    <property type="entry name" value="ATPase_a/bsu_AS"/>
</dbReference>
<dbReference type="InterPro" id="IPR027417">
    <property type="entry name" value="P-loop_NTPase"/>
</dbReference>
<dbReference type="Gene3D" id="1.10.1140.10">
    <property type="entry name" value="Bovine Mitochondrial F1-atpase, Atp Synthase Beta Chain, Chain D, domain 3"/>
    <property type="match status" value="1"/>
</dbReference>
<evidence type="ECO:0000256" key="11">
    <source>
        <dbReference type="ARBA" id="ARBA00023196"/>
    </source>
</evidence>
<dbReference type="SUPFAM" id="SSF52540">
    <property type="entry name" value="P-loop containing nucleoside triphosphate hydrolases"/>
    <property type="match status" value="1"/>
</dbReference>
<comment type="function">
    <text evidence="13">Produces ATP from ADP in the presence of a proton gradient across the membrane. The catalytic sites are hosted primarily by the beta subunits.</text>
</comment>
<organism evidence="15 16">
    <name type="scientific">Miniimonas arenae</name>
    <dbReference type="NCBI Taxonomy" id="676201"/>
    <lineage>
        <taxon>Bacteria</taxon>
        <taxon>Bacillati</taxon>
        <taxon>Actinomycetota</taxon>
        <taxon>Actinomycetes</taxon>
        <taxon>Micrococcales</taxon>
        <taxon>Beutenbergiaceae</taxon>
        <taxon>Miniimonas</taxon>
    </lineage>
</organism>
<dbReference type="GO" id="GO:0045259">
    <property type="term" value="C:proton-transporting ATP synthase complex"/>
    <property type="evidence" value="ECO:0007669"/>
    <property type="project" value="UniProtKB-KW"/>
</dbReference>
<dbReference type="NCBIfam" id="TIGR01039">
    <property type="entry name" value="atpD"/>
    <property type="match status" value="1"/>
</dbReference>
<evidence type="ECO:0000259" key="14">
    <source>
        <dbReference type="SMART" id="SM00382"/>
    </source>
</evidence>
<keyword evidence="12 13" id="KW-0066">ATP synthesis</keyword>
<accession>A0A5C5BDW5</accession>
<comment type="caution">
    <text evidence="15">The sequence shown here is derived from an EMBL/GenBank/DDBJ whole genome shotgun (WGS) entry which is preliminary data.</text>
</comment>
<dbReference type="InterPro" id="IPR050053">
    <property type="entry name" value="ATPase_alpha/beta_chains"/>
</dbReference>
<feature type="binding site" evidence="13">
    <location>
        <begin position="176"/>
        <end position="183"/>
    </location>
    <ligand>
        <name>ATP</name>
        <dbReference type="ChEBI" id="CHEBI:30616"/>
    </ligand>
</feature>
<dbReference type="InterPro" id="IPR005722">
    <property type="entry name" value="ATP_synth_F1_bsu"/>
</dbReference>
<dbReference type="FunFam" id="1.10.1140.10:FF:000005">
    <property type="entry name" value="ATP synthase subunit beta"/>
    <property type="match status" value="1"/>
</dbReference>
<evidence type="ECO:0000313" key="16">
    <source>
        <dbReference type="Proteomes" id="UP000313849"/>
    </source>
</evidence>
<evidence type="ECO:0000256" key="6">
    <source>
        <dbReference type="ARBA" id="ARBA00022781"/>
    </source>
</evidence>
<evidence type="ECO:0000256" key="1">
    <source>
        <dbReference type="ARBA" id="ARBA00004170"/>
    </source>
</evidence>
<dbReference type="GO" id="GO:0005886">
    <property type="term" value="C:plasma membrane"/>
    <property type="evidence" value="ECO:0007669"/>
    <property type="project" value="UniProtKB-SubCell"/>
</dbReference>
<name>A0A5C5BDW5_9MICO</name>
<keyword evidence="3 13" id="KW-0813">Transport</keyword>
<dbReference type="HAMAP" id="MF_01347">
    <property type="entry name" value="ATP_synth_beta_bact"/>
    <property type="match status" value="1"/>
</dbReference>